<evidence type="ECO:0000256" key="1">
    <source>
        <dbReference type="ARBA" id="ARBA00011975"/>
    </source>
</evidence>
<dbReference type="InterPro" id="IPR029063">
    <property type="entry name" value="SAM-dependent_MTases_sf"/>
</dbReference>
<dbReference type="PANTHER" id="PTHR10629">
    <property type="entry name" value="CYTOSINE-SPECIFIC METHYLTRANSFERASE"/>
    <property type="match status" value="1"/>
</dbReference>
<dbReference type="EMBL" id="CABVHQ010000006">
    <property type="protein sequence ID" value="VVN78417.1"/>
    <property type="molecule type" value="Genomic_DNA"/>
</dbReference>
<sequence length="541" mass="61072">MNRVQPIQIVDLFAGPGGLGEGFSSYNQGNDFEIIVSAEKDPIARKTLRLRAFYRLLKRHNPGALDDYYDYCNGHSERPWSSRSEVQWIRSGDEAKCITLGSKEGDDELDEILRNKLDRTRPWVLIGGPPCQAYSLVGRSRNRGNTDYRPEDDHRHFLYRDYLRIIQHYRPAIFVMENVKGILSAKVGGKEIFPEILQDLSDPDVALNHPSSGRRYRIYSLVSDESFGADDDVSEVESTNFIIRAEQHGVPQARHRVILLGIAIDAAGQTPKPERLPTFPEISAGSVLGKLPRLRSSLSRSTDSPQSWYLELINQLDNLQDAAAGLPKKDPGLEANIRIVRSSFMTGSLNTGALRYPRNAGDGSTQSTDLDHWYKDNKLDVWLNHEARGHMPSDLKRYVFASIFARTHKRSPKGHLDFGLPGLAPEHKNWESGKFSDRFRVQLENYPSTTVTSHISKDGHYFIHYDPFQCRSLTVREAARLQTFPDNYFFEGNRTQQFHQVGNAVPPLLASRIAAVVANVITTGEWSSVWTENHRGEGDAG</sequence>
<comment type="similarity">
    <text evidence="7 8">Belongs to the class I-like SAM-binding methyltransferase superfamily. C5-methyltransferase family.</text>
</comment>
<evidence type="ECO:0000313" key="10">
    <source>
        <dbReference type="Proteomes" id="UP000337909"/>
    </source>
</evidence>
<keyword evidence="2 7" id="KW-0489">Methyltransferase</keyword>
<dbReference type="EC" id="2.1.1.37" evidence="1"/>
<name>A0A5E7AP69_PSEFL</name>
<dbReference type="PANTHER" id="PTHR10629:SF52">
    <property type="entry name" value="DNA (CYTOSINE-5)-METHYLTRANSFERASE 1"/>
    <property type="match status" value="1"/>
</dbReference>
<dbReference type="RefSeq" id="WP_150640984.1">
    <property type="nucleotide sequence ID" value="NZ_CABVHQ010000006.1"/>
</dbReference>
<keyword evidence="3 7" id="KW-0808">Transferase</keyword>
<dbReference type="InterPro" id="IPR001525">
    <property type="entry name" value="C5_MeTfrase"/>
</dbReference>
<dbReference type="Pfam" id="PF00145">
    <property type="entry name" value="DNA_methylase"/>
    <property type="match status" value="2"/>
</dbReference>
<dbReference type="OrthoDB" id="9813719at2"/>
<evidence type="ECO:0000256" key="3">
    <source>
        <dbReference type="ARBA" id="ARBA00022679"/>
    </source>
</evidence>
<dbReference type="GO" id="GO:0003886">
    <property type="term" value="F:DNA (cytosine-5-)-methyltransferase activity"/>
    <property type="evidence" value="ECO:0007669"/>
    <property type="project" value="UniProtKB-EC"/>
</dbReference>
<dbReference type="InterPro" id="IPR050390">
    <property type="entry name" value="C5-Methyltransferase"/>
</dbReference>
<feature type="active site" evidence="7">
    <location>
        <position position="131"/>
    </location>
</feature>
<keyword evidence="5" id="KW-0680">Restriction system</keyword>
<proteinExistence type="inferred from homology"/>
<protein>
    <recommendedName>
        <fullName evidence="1">DNA (cytosine-5-)-methyltransferase</fullName>
        <ecNumber evidence="1">2.1.1.37</ecNumber>
    </recommendedName>
</protein>
<dbReference type="NCBIfam" id="TIGR00675">
    <property type="entry name" value="dcm"/>
    <property type="match status" value="1"/>
</dbReference>
<dbReference type="GO" id="GO:0032259">
    <property type="term" value="P:methylation"/>
    <property type="evidence" value="ECO:0007669"/>
    <property type="project" value="UniProtKB-KW"/>
</dbReference>
<evidence type="ECO:0000256" key="4">
    <source>
        <dbReference type="ARBA" id="ARBA00022691"/>
    </source>
</evidence>
<dbReference type="PROSITE" id="PS51679">
    <property type="entry name" value="SAM_MT_C5"/>
    <property type="match status" value="1"/>
</dbReference>
<dbReference type="Gene3D" id="3.40.50.150">
    <property type="entry name" value="Vaccinia Virus protein VP39"/>
    <property type="match status" value="1"/>
</dbReference>
<reference evidence="9 10" key="1">
    <citation type="submission" date="2019-09" db="EMBL/GenBank/DDBJ databases">
        <authorList>
            <person name="Chandra G."/>
            <person name="Truman W A."/>
        </authorList>
    </citation>
    <scope>NUCLEOTIDE SEQUENCE [LARGE SCALE GENOMIC DNA]</scope>
    <source>
        <strain evidence="9">PS691</strain>
    </source>
</reference>
<evidence type="ECO:0000256" key="7">
    <source>
        <dbReference type="PROSITE-ProRule" id="PRU01016"/>
    </source>
</evidence>
<evidence type="ECO:0000256" key="8">
    <source>
        <dbReference type="RuleBase" id="RU000416"/>
    </source>
</evidence>
<dbReference type="Proteomes" id="UP000337909">
    <property type="component" value="Unassembled WGS sequence"/>
</dbReference>
<gene>
    <name evidence="9" type="ORF">PS691_00886</name>
</gene>
<dbReference type="AlphaFoldDB" id="A0A5E7AP69"/>
<evidence type="ECO:0000256" key="6">
    <source>
        <dbReference type="ARBA" id="ARBA00047422"/>
    </source>
</evidence>
<evidence type="ECO:0000256" key="2">
    <source>
        <dbReference type="ARBA" id="ARBA00022603"/>
    </source>
</evidence>
<accession>A0A5E7AP69</accession>
<organism evidence="9 10">
    <name type="scientific">Pseudomonas fluorescens</name>
    <dbReference type="NCBI Taxonomy" id="294"/>
    <lineage>
        <taxon>Bacteria</taxon>
        <taxon>Pseudomonadati</taxon>
        <taxon>Pseudomonadota</taxon>
        <taxon>Gammaproteobacteria</taxon>
        <taxon>Pseudomonadales</taxon>
        <taxon>Pseudomonadaceae</taxon>
        <taxon>Pseudomonas</taxon>
    </lineage>
</organism>
<dbReference type="Gene3D" id="3.90.120.10">
    <property type="entry name" value="DNA Methylase, subunit A, domain 2"/>
    <property type="match status" value="1"/>
</dbReference>
<dbReference type="PRINTS" id="PR00105">
    <property type="entry name" value="C5METTRFRASE"/>
</dbReference>
<dbReference type="GO" id="GO:0009307">
    <property type="term" value="P:DNA restriction-modification system"/>
    <property type="evidence" value="ECO:0007669"/>
    <property type="project" value="UniProtKB-KW"/>
</dbReference>
<keyword evidence="4 7" id="KW-0949">S-adenosyl-L-methionine</keyword>
<comment type="catalytic activity">
    <reaction evidence="6">
        <text>a 2'-deoxycytidine in DNA + S-adenosyl-L-methionine = a 5-methyl-2'-deoxycytidine in DNA + S-adenosyl-L-homocysteine + H(+)</text>
        <dbReference type="Rhea" id="RHEA:13681"/>
        <dbReference type="Rhea" id="RHEA-COMP:11369"/>
        <dbReference type="Rhea" id="RHEA-COMP:11370"/>
        <dbReference type="ChEBI" id="CHEBI:15378"/>
        <dbReference type="ChEBI" id="CHEBI:57856"/>
        <dbReference type="ChEBI" id="CHEBI:59789"/>
        <dbReference type="ChEBI" id="CHEBI:85452"/>
        <dbReference type="ChEBI" id="CHEBI:85454"/>
        <dbReference type="EC" id="2.1.1.37"/>
    </reaction>
</comment>
<evidence type="ECO:0000256" key="5">
    <source>
        <dbReference type="ARBA" id="ARBA00022747"/>
    </source>
</evidence>
<dbReference type="SUPFAM" id="SSF53335">
    <property type="entry name" value="S-adenosyl-L-methionine-dependent methyltransferases"/>
    <property type="match status" value="1"/>
</dbReference>
<evidence type="ECO:0000313" key="9">
    <source>
        <dbReference type="EMBL" id="VVN78417.1"/>
    </source>
</evidence>